<dbReference type="AlphaFoldDB" id="A0A1B0BAD1"/>
<proteinExistence type="predicted"/>
<dbReference type="EnsemblMetazoa" id="GPPI023841-RA">
    <property type="protein sequence ID" value="GPPI023841-PA"/>
    <property type="gene ID" value="GPPI023841"/>
</dbReference>
<name>A0A1B0BAD1_9MUSC</name>
<dbReference type="VEuPathDB" id="VectorBase:GPPI023841"/>
<accession>A0A1B0BAD1</accession>
<reference evidence="2" key="1">
    <citation type="submission" date="2015-01" db="EMBL/GenBank/DDBJ databases">
        <authorList>
            <person name="Aksoy S."/>
            <person name="Warren W."/>
            <person name="Wilson R.K."/>
        </authorList>
    </citation>
    <scope>NUCLEOTIDE SEQUENCE [LARGE SCALE GENOMIC DNA]</scope>
    <source>
        <strain evidence="2">IAEA</strain>
    </source>
</reference>
<keyword evidence="2" id="KW-1185">Reference proteome</keyword>
<reference evidence="1" key="2">
    <citation type="submission" date="2020-05" db="UniProtKB">
        <authorList>
            <consortium name="EnsemblMetazoa"/>
        </authorList>
    </citation>
    <scope>IDENTIFICATION</scope>
    <source>
        <strain evidence="1">IAEA</strain>
    </source>
</reference>
<sequence length="110" mass="11843">MRPDEGVVCCPVRDCKLEPLRCMVVELPPAVCEGIKSSSRSSMVDVVDGGISLVFESESSCLRLTADKLVVALFKDQSLSCSVAWAVSEFGELAAELEAFDPPAETHCFT</sequence>
<dbReference type="Proteomes" id="UP000092460">
    <property type="component" value="Unassembled WGS sequence"/>
</dbReference>
<organism evidence="1 2">
    <name type="scientific">Glossina palpalis gambiensis</name>
    <dbReference type="NCBI Taxonomy" id="67801"/>
    <lineage>
        <taxon>Eukaryota</taxon>
        <taxon>Metazoa</taxon>
        <taxon>Ecdysozoa</taxon>
        <taxon>Arthropoda</taxon>
        <taxon>Hexapoda</taxon>
        <taxon>Insecta</taxon>
        <taxon>Pterygota</taxon>
        <taxon>Neoptera</taxon>
        <taxon>Endopterygota</taxon>
        <taxon>Diptera</taxon>
        <taxon>Brachycera</taxon>
        <taxon>Muscomorpha</taxon>
        <taxon>Hippoboscoidea</taxon>
        <taxon>Glossinidae</taxon>
        <taxon>Glossina</taxon>
    </lineage>
</organism>
<evidence type="ECO:0000313" key="1">
    <source>
        <dbReference type="EnsemblMetazoa" id="GPPI023841-PA"/>
    </source>
</evidence>
<evidence type="ECO:0000313" key="2">
    <source>
        <dbReference type="Proteomes" id="UP000092460"/>
    </source>
</evidence>
<dbReference type="EMBL" id="JXJN01010916">
    <property type="status" value="NOT_ANNOTATED_CDS"/>
    <property type="molecule type" value="Genomic_DNA"/>
</dbReference>
<protein>
    <submittedName>
        <fullName evidence="1">Uncharacterized protein</fullName>
    </submittedName>
</protein>